<organism evidence="1 2">
    <name type="scientific">Phenylobacterium parvum</name>
    <dbReference type="NCBI Taxonomy" id="2201350"/>
    <lineage>
        <taxon>Bacteria</taxon>
        <taxon>Pseudomonadati</taxon>
        <taxon>Pseudomonadota</taxon>
        <taxon>Alphaproteobacteria</taxon>
        <taxon>Caulobacterales</taxon>
        <taxon>Caulobacteraceae</taxon>
        <taxon>Phenylobacterium</taxon>
    </lineage>
</organism>
<dbReference type="EMBL" id="CP029479">
    <property type="protein sequence ID" value="AWM77064.1"/>
    <property type="molecule type" value="Genomic_DNA"/>
</dbReference>
<proteinExistence type="predicted"/>
<keyword evidence="2" id="KW-1185">Reference proteome</keyword>
<reference evidence="2" key="1">
    <citation type="submission" date="2018-05" db="EMBL/GenBank/DDBJ databases">
        <title>Genome sequencing of Phenylobacterium sp. HYN0004.</title>
        <authorList>
            <person name="Yi H."/>
            <person name="Baek C."/>
        </authorList>
    </citation>
    <scope>NUCLEOTIDE SEQUENCE [LARGE SCALE GENOMIC DNA]</scope>
    <source>
        <strain evidence="2">HYN0004</strain>
    </source>
</reference>
<name>A0A2Z3I0X2_9CAUL</name>
<dbReference type="RefSeq" id="WP_110449633.1">
    <property type="nucleotide sequence ID" value="NZ_CP029479.1"/>
</dbReference>
<protein>
    <submittedName>
        <fullName evidence="1">Uncharacterized protein</fullName>
    </submittedName>
</protein>
<sequence>MTLPEDPPGELGECLRIERRIDAAFTQAWDERMDRRQGVCLSGFDPRPPARRSEARLRADARRRLANRRAWRRSPAGRLQRLSEEAAALAVPLPAASRRLQGPRAREAAAELAQAARRLSRIAAAARRALEGLDPPPE</sequence>
<gene>
    <name evidence="1" type="ORF">HYN04_04405</name>
</gene>
<evidence type="ECO:0000313" key="2">
    <source>
        <dbReference type="Proteomes" id="UP000247763"/>
    </source>
</evidence>
<dbReference type="Proteomes" id="UP000247763">
    <property type="component" value="Chromosome"/>
</dbReference>
<accession>A0A2Z3I0X2</accession>
<dbReference type="AlphaFoldDB" id="A0A2Z3I0X2"/>
<dbReference type="KEGG" id="phb:HYN04_04405"/>
<evidence type="ECO:0000313" key="1">
    <source>
        <dbReference type="EMBL" id="AWM77064.1"/>
    </source>
</evidence>